<keyword evidence="2" id="KW-0677">Repeat</keyword>
<protein>
    <recommendedName>
        <fullName evidence="6">Pentatricopeptide repeat-containing protein</fullName>
    </recommendedName>
</protein>
<evidence type="ECO:0000256" key="1">
    <source>
        <dbReference type="ARBA" id="ARBA00007626"/>
    </source>
</evidence>
<comment type="caution">
    <text evidence="4">The sequence shown here is derived from an EMBL/GenBank/DDBJ whole genome shotgun (WGS) entry which is preliminary data.</text>
</comment>
<name>A0AAD9XFY1_9ROSI</name>
<gene>
    <name evidence="4" type="ORF">Ddye_005171</name>
</gene>
<proteinExistence type="inferred from homology"/>
<feature type="repeat" description="PPR" evidence="3">
    <location>
        <begin position="9"/>
        <end position="43"/>
    </location>
</feature>
<sequence length="87" mass="9551">MEAMGNISDVYTYASLLHCELSSGESAEALKLFSKMKQRSIIPDDVIYTASILSLSSLGKADEASRLYNEMGQWLALNLLTAGYILQ</sequence>
<evidence type="ECO:0008006" key="6">
    <source>
        <dbReference type="Google" id="ProtNLM"/>
    </source>
</evidence>
<comment type="similarity">
    <text evidence="1">Belongs to the PPR family. P subfamily.</text>
</comment>
<dbReference type="Proteomes" id="UP001280121">
    <property type="component" value="Unassembled WGS sequence"/>
</dbReference>
<dbReference type="InterPro" id="IPR002885">
    <property type="entry name" value="PPR_rpt"/>
</dbReference>
<dbReference type="InterPro" id="IPR011990">
    <property type="entry name" value="TPR-like_helical_dom_sf"/>
</dbReference>
<dbReference type="NCBIfam" id="TIGR00756">
    <property type="entry name" value="PPR"/>
    <property type="match status" value="1"/>
</dbReference>
<dbReference type="EMBL" id="JANJYI010000002">
    <property type="protein sequence ID" value="KAK2658638.1"/>
    <property type="molecule type" value="Genomic_DNA"/>
</dbReference>
<evidence type="ECO:0000313" key="5">
    <source>
        <dbReference type="Proteomes" id="UP001280121"/>
    </source>
</evidence>
<dbReference type="AlphaFoldDB" id="A0AAD9XFY1"/>
<dbReference type="Gene3D" id="1.25.40.10">
    <property type="entry name" value="Tetratricopeptide repeat domain"/>
    <property type="match status" value="1"/>
</dbReference>
<dbReference type="PROSITE" id="PS51375">
    <property type="entry name" value="PPR"/>
    <property type="match status" value="1"/>
</dbReference>
<dbReference type="PANTHER" id="PTHR46128:SF211">
    <property type="entry name" value="PENTACOTRIPEPTIDE-REPEAT REGION OF PRORP DOMAIN-CONTAINING PROTEIN"/>
    <property type="match status" value="1"/>
</dbReference>
<keyword evidence="5" id="KW-1185">Reference proteome</keyword>
<evidence type="ECO:0000313" key="4">
    <source>
        <dbReference type="EMBL" id="KAK2658638.1"/>
    </source>
</evidence>
<accession>A0AAD9XFY1</accession>
<evidence type="ECO:0000256" key="2">
    <source>
        <dbReference type="ARBA" id="ARBA00022737"/>
    </source>
</evidence>
<organism evidence="4 5">
    <name type="scientific">Dipteronia dyeriana</name>
    <dbReference type="NCBI Taxonomy" id="168575"/>
    <lineage>
        <taxon>Eukaryota</taxon>
        <taxon>Viridiplantae</taxon>
        <taxon>Streptophyta</taxon>
        <taxon>Embryophyta</taxon>
        <taxon>Tracheophyta</taxon>
        <taxon>Spermatophyta</taxon>
        <taxon>Magnoliopsida</taxon>
        <taxon>eudicotyledons</taxon>
        <taxon>Gunneridae</taxon>
        <taxon>Pentapetalae</taxon>
        <taxon>rosids</taxon>
        <taxon>malvids</taxon>
        <taxon>Sapindales</taxon>
        <taxon>Sapindaceae</taxon>
        <taxon>Hippocastanoideae</taxon>
        <taxon>Acereae</taxon>
        <taxon>Dipteronia</taxon>
    </lineage>
</organism>
<dbReference type="InterPro" id="IPR050872">
    <property type="entry name" value="PPR_P_subfamily"/>
</dbReference>
<dbReference type="PANTHER" id="PTHR46128">
    <property type="entry name" value="MITOCHONDRIAL GROUP I INTRON SPLICING FACTOR CCM1"/>
    <property type="match status" value="1"/>
</dbReference>
<dbReference type="Pfam" id="PF13041">
    <property type="entry name" value="PPR_2"/>
    <property type="match status" value="1"/>
</dbReference>
<reference evidence="4" key="1">
    <citation type="journal article" date="2023" name="Plant J.">
        <title>Genome sequences and population genomics provide insights into the demographic history, inbreeding, and mutation load of two 'living fossil' tree species of Dipteronia.</title>
        <authorList>
            <person name="Feng Y."/>
            <person name="Comes H.P."/>
            <person name="Chen J."/>
            <person name="Zhu S."/>
            <person name="Lu R."/>
            <person name="Zhang X."/>
            <person name="Li P."/>
            <person name="Qiu J."/>
            <person name="Olsen K.M."/>
            <person name="Qiu Y."/>
        </authorList>
    </citation>
    <scope>NUCLEOTIDE SEQUENCE</scope>
    <source>
        <strain evidence="4">KIB01</strain>
    </source>
</reference>
<evidence type="ECO:0000256" key="3">
    <source>
        <dbReference type="PROSITE-ProRule" id="PRU00708"/>
    </source>
</evidence>